<evidence type="ECO:0000313" key="2">
    <source>
        <dbReference type="Proteomes" id="UP000182235"/>
    </source>
</evidence>
<keyword evidence="2" id="KW-1185">Reference proteome</keyword>
<dbReference type="VEuPathDB" id="FungiDB:AJ78_08448"/>
<proteinExistence type="predicted"/>
<dbReference type="AlphaFoldDB" id="A0A1J9Q3T2"/>
<comment type="caution">
    <text evidence="1">The sequence shown here is derived from an EMBL/GenBank/DDBJ whole genome shotgun (WGS) entry which is preliminary data.</text>
</comment>
<sequence length="82" mass="9706">MSDVNNQSNYDNHEVERIKVSRREIFTSKENVSADLTEYLQQHRRTSALVKILSKFKDQITTNRLFQNKPNSSNLKTKRYSD</sequence>
<protein>
    <submittedName>
        <fullName evidence="1">Uncharacterized protein</fullName>
    </submittedName>
</protein>
<reference evidence="1 2" key="1">
    <citation type="submission" date="2015-07" db="EMBL/GenBank/DDBJ databases">
        <title>Emmonsia species relationships and genome sequence.</title>
        <authorList>
            <consortium name="The Broad Institute Genomics Platform"/>
            <person name="Cuomo C.A."/>
            <person name="Munoz J.F."/>
            <person name="Imamovic A."/>
            <person name="Priest M.E."/>
            <person name="Young S."/>
            <person name="Clay O.K."/>
            <person name="McEwen J.G."/>
        </authorList>
    </citation>
    <scope>NUCLEOTIDE SEQUENCE [LARGE SCALE GENOMIC DNA]</scope>
    <source>
        <strain evidence="1 2">UAMH 9510</strain>
    </source>
</reference>
<dbReference type="EMBL" id="LGRN01000748">
    <property type="protein sequence ID" value="OJD10588.1"/>
    <property type="molecule type" value="Genomic_DNA"/>
</dbReference>
<accession>A0A1J9Q3T2</accession>
<organism evidence="1 2">
    <name type="scientific">Emergomyces pasteurianus Ep9510</name>
    <dbReference type="NCBI Taxonomy" id="1447872"/>
    <lineage>
        <taxon>Eukaryota</taxon>
        <taxon>Fungi</taxon>
        <taxon>Dikarya</taxon>
        <taxon>Ascomycota</taxon>
        <taxon>Pezizomycotina</taxon>
        <taxon>Eurotiomycetes</taxon>
        <taxon>Eurotiomycetidae</taxon>
        <taxon>Onygenales</taxon>
        <taxon>Ajellomycetaceae</taxon>
        <taxon>Emergomyces</taxon>
    </lineage>
</organism>
<gene>
    <name evidence="1" type="ORF">AJ78_08448</name>
</gene>
<dbReference type="Proteomes" id="UP000182235">
    <property type="component" value="Unassembled WGS sequence"/>
</dbReference>
<name>A0A1J9Q3T2_9EURO</name>
<dbReference type="OrthoDB" id="4190273at2759"/>
<evidence type="ECO:0000313" key="1">
    <source>
        <dbReference type="EMBL" id="OJD10588.1"/>
    </source>
</evidence>